<organism evidence="2 3">
    <name type="scientific">Paramuricea clavata</name>
    <name type="common">Red gorgonian</name>
    <name type="synonym">Violescent sea-whip</name>
    <dbReference type="NCBI Taxonomy" id="317549"/>
    <lineage>
        <taxon>Eukaryota</taxon>
        <taxon>Metazoa</taxon>
        <taxon>Cnidaria</taxon>
        <taxon>Anthozoa</taxon>
        <taxon>Octocorallia</taxon>
        <taxon>Malacalcyonacea</taxon>
        <taxon>Plexauridae</taxon>
        <taxon>Paramuricea</taxon>
    </lineage>
</organism>
<feature type="region of interest" description="Disordered" evidence="1">
    <location>
        <begin position="1"/>
        <end position="58"/>
    </location>
</feature>
<gene>
    <name evidence="2" type="ORF">PACLA_8A086373</name>
</gene>
<feature type="compositionally biased region" description="Basic and acidic residues" evidence="1">
    <location>
        <begin position="15"/>
        <end position="35"/>
    </location>
</feature>
<name>A0A6S7IPK7_PARCT</name>
<evidence type="ECO:0000313" key="3">
    <source>
        <dbReference type="Proteomes" id="UP001152795"/>
    </source>
</evidence>
<keyword evidence="3" id="KW-1185">Reference proteome</keyword>
<evidence type="ECO:0000313" key="2">
    <source>
        <dbReference type="EMBL" id="CAB4019606.1"/>
    </source>
</evidence>
<proteinExistence type="predicted"/>
<reference evidence="2" key="1">
    <citation type="submission" date="2020-04" db="EMBL/GenBank/DDBJ databases">
        <authorList>
            <person name="Alioto T."/>
            <person name="Alioto T."/>
            <person name="Gomez Garrido J."/>
        </authorList>
    </citation>
    <scope>NUCLEOTIDE SEQUENCE</scope>
    <source>
        <strain evidence="2">A484AB</strain>
    </source>
</reference>
<protein>
    <submittedName>
        <fullName evidence="2">Uncharacterized protein</fullName>
    </submittedName>
</protein>
<feature type="non-terminal residue" evidence="2">
    <location>
        <position position="1"/>
    </location>
</feature>
<dbReference type="EMBL" id="CACRXK020010547">
    <property type="protein sequence ID" value="CAB4019606.1"/>
    <property type="molecule type" value="Genomic_DNA"/>
</dbReference>
<dbReference type="Proteomes" id="UP001152795">
    <property type="component" value="Unassembled WGS sequence"/>
</dbReference>
<feature type="compositionally biased region" description="Polar residues" evidence="1">
    <location>
        <begin position="1"/>
        <end position="12"/>
    </location>
</feature>
<dbReference type="AlphaFoldDB" id="A0A6S7IPK7"/>
<evidence type="ECO:0000256" key="1">
    <source>
        <dbReference type="SAM" id="MobiDB-lite"/>
    </source>
</evidence>
<comment type="caution">
    <text evidence="2">The sequence shown here is derived from an EMBL/GenBank/DDBJ whole genome shotgun (WGS) entry which is preliminary data.</text>
</comment>
<sequence>VRKTLVTGSVPTENLPEKIHETPRRERRSLVKKGDIAVFDQPSTSSQPETQNSDIDDF</sequence>
<feature type="compositionally biased region" description="Polar residues" evidence="1">
    <location>
        <begin position="41"/>
        <end position="58"/>
    </location>
</feature>
<accession>A0A6S7IPK7</accession>